<evidence type="ECO:0000256" key="5">
    <source>
        <dbReference type="ARBA" id="ARBA00023136"/>
    </source>
</evidence>
<evidence type="ECO:0000256" key="4">
    <source>
        <dbReference type="ARBA" id="ARBA00023078"/>
    </source>
</evidence>
<dbReference type="STRING" id="454136.NIES2119_27040"/>
<keyword evidence="5" id="KW-0472">Membrane</keyword>
<accession>A0A1U7I755</accession>
<comment type="subcellular location">
    <subcellularLocation>
        <location evidence="1">Endomembrane system</location>
    </subcellularLocation>
</comment>
<evidence type="ECO:0000256" key="6">
    <source>
        <dbReference type="PROSITE-ProRule" id="PRU00775"/>
    </source>
</evidence>
<reference evidence="8 9" key="1">
    <citation type="submission" date="2016-11" db="EMBL/GenBank/DDBJ databases">
        <title>Draft Genome Sequences of Nine Cyanobacterial Strains from Diverse Habitats.</title>
        <authorList>
            <person name="Zhu T."/>
            <person name="Hou S."/>
            <person name="Lu X."/>
            <person name="Hess W.R."/>
        </authorList>
    </citation>
    <scope>NUCLEOTIDE SEQUENCE [LARGE SCALE GENOMIC DNA]</scope>
    <source>
        <strain evidence="8 9">IAM M-71</strain>
    </source>
</reference>
<dbReference type="OrthoDB" id="448032at2"/>
<dbReference type="Gene3D" id="1.10.3130.20">
    <property type="entry name" value="Phycobilisome linker domain"/>
    <property type="match status" value="1"/>
</dbReference>
<evidence type="ECO:0000256" key="3">
    <source>
        <dbReference type="ARBA" id="ARBA00022738"/>
    </source>
</evidence>
<gene>
    <name evidence="8" type="ORF">NIES2119_27040</name>
</gene>
<comment type="similarity">
    <text evidence="6">Belongs to the phycobilisome linker protein family.</text>
</comment>
<dbReference type="PROSITE" id="PS51445">
    <property type="entry name" value="PBS_LINKER"/>
    <property type="match status" value="1"/>
</dbReference>
<evidence type="ECO:0000259" key="7">
    <source>
        <dbReference type="PROSITE" id="PS51445"/>
    </source>
</evidence>
<keyword evidence="2" id="KW-0042">Antenna complex</keyword>
<dbReference type="InterPro" id="IPR001297">
    <property type="entry name" value="PBS_linker_dom"/>
</dbReference>
<dbReference type="PANTHER" id="PTHR34011">
    <property type="entry name" value="PHYCOBILISOME 32.1 KDA LINKER POLYPEPTIDE, PHYCOCYANIN-ASSOCIATED, ROD 2-RELATED"/>
    <property type="match status" value="1"/>
</dbReference>
<protein>
    <submittedName>
        <fullName evidence="8">Phycobilisome rod-core linker polypeptide CpcG2</fullName>
    </submittedName>
</protein>
<feature type="domain" description="PBS-linker" evidence="7">
    <location>
        <begin position="11"/>
        <end position="191"/>
    </location>
</feature>
<evidence type="ECO:0000256" key="2">
    <source>
        <dbReference type="ARBA" id="ARBA00022549"/>
    </source>
</evidence>
<dbReference type="RefSeq" id="WP_073596596.1">
    <property type="nucleotide sequence ID" value="NZ_MRCE01000042.1"/>
</dbReference>
<dbReference type="InterPro" id="IPR016470">
    <property type="entry name" value="Phycobilisome"/>
</dbReference>
<keyword evidence="3 6" id="KW-0605">Phycobilisome</keyword>
<comment type="caution">
    <text evidence="8">The sequence shown here is derived from an EMBL/GenBank/DDBJ whole genome shotgun (WGS) entry which is preliminary data.</text>
</comment>
<organism evidence="8 9">
    <name type="scientific">[Phormidium ambiguum] IAM M-71</name>
    <dbReference type="NCBI Taxonomy" id="454136"/>
    <lineage>
        <taxon>Bacteria</taxon>
        <taxon>Bacillati</taxon>
        <taxon>Cyanobacteriota</taxon>
        <taxon>Cyanophyceae</taxon>
        <taxon>Oscillatoriophycideae</taxon>
        <taxon>Aerosakkonematales</taxon>
        <taxon>Aerosakkonemataceae</taxon>
        <taxon>Floridanema</taxon>
    </lineage>
</organism>
<dbReference type="GO" id="GO:0015979">
    <property type="term" value="P:photosynthesis"/>
    <property type="evidence" value="ECO:0007669"/>
    <property type="project" value="InterPro"/>
</dbReference>
<name>A0A1U7I755_9CYAN</name>
<dbReference type="EMBL" id="MRCE01000042">
    <property type="protein sequence ID" value="OKH32164.1"/>
    <property type="molecule type" value="Genomic_DNA"/>
</dbReference>
<dbReference type="AlphaFoldDB" id="A0A1U7I755"/>
<evidence type="ECO:0000256" key="1">
    <source>
        <dbReference type="ARBA" id="ARBA00004308"/>
    </source>
</evidence>
<evidence type="ECO:0000313" key="9">
    <source>
        <dbReference type="Proteomes" id="UP000185860"/>
    </source>
</evidence>
<evidence type="ECO:0000313" key="8">
    <source>
        <dbReference type="EMBL" id="OKH32164.1"/>
    </source>
</evidence>
<keyword evidence="4" id="KW-0793">Thylakoid</keyword>
<dbReference type="Pfam" id="PF00427">
    <property type="entry name" value="PBS_linker_poly"/>
    <property type="match status" value="1"/>
</dbReference>
<dbReference type="GO" id="GO:0030089">
    <property type="term" value="C:phycobilisome"/>
    <property type="evidence" value="ECO:0007669"/>
    <property type="project" value="UniProtKB-UniRule"/>
</dbReference>
<sequence length="250" mass="28925">MALPLLTYKPSSQNQRVKSFGKADLNEDTPYIYRLEDAASPAEIRDLIWAAYRQVFSEHEILKFNRQITVETRFANRSITVRDLIRELAKSEAFYRLVVSVNNNYRLVEICLKRFLGRSSYNKDEEIAWSIVIATKGFSGFVDALLDSDEYTNAFGDFTVPYQRKRMEGRPFNLVTPRYGEDFQEAAGTVATDWRFTLEKFYSAKSKQRRLPEGDPGKFKDMAAAVNTKRYYAQNIPASSIDYLSKVPRR</sequence>
<dbReference type="InterPro" id="IPR038255">
    <property type="entry name" value="PBS_linker_sf"/>
</dbReference>
<dbReference type="Proteomes" id="UP000185860">
    <property type="component" value="Unassembled WGS sequence"/>
</dbReference>
<proteinExistence type="inferred from homology"/>
<dbReference type="PIRSF" id="PIRSF005898">
    <property type="entry name" value="Phycobilisome_CpeC/CpcI"/>
    <property type="match status" value="1"/>
</dbReference>
<dbReference type="GO" id="GO:0012505">
    <property type="term" value="C:endomembrane system"/>
    <property type="evidence" value="ECO:0007669"/>
    <property type="project" value="UniProtKB-SubCell"/>
</dbReference>